<name>A0ABM1W055_APLCA</name>
<feature type="compositionally biased region" description="Basic and acidic residues" evidence="13">
    <location>
        <begin position="1316"/>
        <end position="1337"/>
    </location>
</feature>
<evidence type="ECO:0000256" key="10">
    <source>
        <dbReference type="ARBA" id="ARBA00023065"/>
    </source>
</evidence>
<evidence type="ECO:0000313" key="18">
    <source>
        <dbReference type="Proteomes" id="UP000694888"/>
    </source>
</evidence>
<dbReference type="InterPro" id="IPR041491">
    <property type="entry name" value="TRPM_SLOG"/>
</dbReference>
<dbReference type="CDD" id="cd03670">
    <property type="entry name" value="NUDIX_ADPRase_Nudt9"/>
    <property type="match status" value="1"/>
</dbReference>
<comment type="similarity">
    <text evidence="2">Belongs to the transient receptor (TC 1.A.4) family. LTrpC subfamily. TRPM2 sub-subfamily.</text>
</comment>
<reference evidence="19" key="1">
    <citation type="submission" date="2025-08" db="UniProtKB">
        <authorList>
            <consortium name="RefSeq"/>
        </authorList>
    </citation>
    <scope>IDENTIFICATION</scope>
</reference>
<keyword evidence="11 14" id="KW-0472">Membrane</keyword>
<dbReference type="PANTHER" id="PTHR13800:SF12">
    <property type="entry name" value="TRANSIENT RECEPTOR POTENTIAL CATION CHANNEL SUBFAMILY M MEMBER-LIKE 2"/>
    <property type="match status" value="1"/>
</dbReference>
<feature type="domain" description="Ion transport" evidence="15">
    <location>
        <begin position="891"/>
        <end position="1139"/>
    </location>
</feature>
<dbReference type="InterPro" id="IPR050927">
    <property type="entry name" value="TRPM"/>
</dbReference>
<protein>
    <submittedName>
        <fullName evidence="19">Transient receptor potential cation channel subfamily M member-like 2 isoform X1</fullName>
    </submittedName>
</protein>
<evidence type="ECO:0000256" key="2">
    <source>
        <dbReference type="ARBA" id="ARBA00009501"/>
    </source>
</evidence>
<dbReference type="PANTHER" id="PTHR13800">
    <property type="entry name" value="TRANSIENT RECEPTOR POTENTIAL CATION CHANNEL, SUBFAMILY M, MEMBER 6"/>
    <property type="match status" value="1"/>
</dbReference>
<dbReference type="InterPro" id="IPR005821">
    <property type="entry name" value="Ion_trans_dom"/>
</dbReference>
<organism evidence="18 19">
    <name type="scientific">Aplysia californica</name>
    <name type="common">California sea hare</name>
    <dbReference type="NCBI Taxonomy" id="6500"/>
    <lineage>
        <taxon>Eukaryota</taxon>
        <taxon>Metazoa</taxon>
        <taxon>Spiralia</taxon>
        <taxon>Lophotrochozoa</taxon>
        <taxon>Mollusca</taxon>
        <taxon>Gastropoda</taxon>
        <taxon>Heterobranchia</taxon>
        <taxon>Euthyneura</taxon>
        <taxon>Tectipleura</taxon>
        <taxon>Aplysiida</taxon>
        <taxon>Aplysioidea</taxon>
        <taxon>Aplysiidae</taxon>
        <taxon>Aplysia</taxon>
    </lineage>
</organism>
<keyword evidence="8" id="KW-0106">Calcium</keyword>
<keyword evidence="6" id="KW-0107">Calcium channel</keyword>
<evidence type="ECO:0000256" key="7">
    <source>
        <dbReference type="ARBA" id="ARBA00022692"/>
    </source>
</evidence>
<dbReference type="SUPFAM" id="SSF55811">
    <property type="entry name" value="Nudix"/>
    <property type="match status" value="1"/>
</dbReference>
<feature type="domain" description="TRPM SLOG" evidence="16">
    <location>
        <begin position="156"/>
        <end position="389"/>
    </location>
</feature>
<evidence type="ECO:0000256" key="13">
    <source>
        <dbReference type="SAM" id="MobiDB-lite"/>
    </source>
</evidence>
<dbReference type="Pfam" id="PF18139">
    <property type="entry name" value="LSDAT_euk"/>
    <property type="match status" value="1"/>
</dbReference>
<keyword evidence="18" id="KW-1185">Reference proteome</keyword>
<evidence type="ECO:0000256" key="5">
    <source>
        <dbReference type="ARBA" id="ARBA00022568"/>
    </source>
</evidence>
<accession>A0ABM1W055</accession>
<keyword evidence="7 14" id="KW-0812">Transmembrane</keyword>
<keyword evidence="10" id="KW-0406">Ion transport</keyword>
<dbReference type="InterPro" id="IPR057366">
    <property type="entry name" value="TRPM-like"/>
</dbReference>
<feature type="transmembrane region" description="Helical" evidence="14">
    <location>
        <begin position="883"/>
        <end position="906"/>
    </location>
</feature>
<evidence type="ECO:0000256" key="14">
    <source>
        <dbReference type="SAM" id="Phobius"/>
    </source>
</evidence>
<evidence type="ECO:0000259" key="16">
    <source>
        <dbReference type="Pfam" id="PF18139"/>
    </source>
</evidence>
<evidence type="ECO:0000256" key="6">
    <source>
        <dbReference type="ARBA" id="ARBA00022673"/>
    </source>
</evidence>
<dbReference type="RefSeq" id="XP_035828048.1">
    <property type="nucleotide sequence ID" value="XM_035972155.1"/>
</dbReference>
<dbReference type="InterPro" id="IPR002153">
    <property type="entry name" value="TRPC_channel"/>
</dbReference>
<keyword evidence="9 14" id="KW-1133">Transmembrane helix</keyword>
<evidence type="ECO:0000256" key="12">
    <source>
        <dbReference type="ARBA" id="ARBA00023303"/>
    </source>
</evidence>
<keyword evidence="4" id="KW-1003">Cell membrane</keyword>
<dbReference type="PRINTS" id="PR01097">
    <property type="entry name" value="TRNSRECEPTRP"/>
</dbReference>
<dbReference type="GeneID" id="101858128"/>
<evidence type="ECO:0000259" key="17">
    <source>
        <dbReference type="Pfam" id="PF25508"/>
    </source>
</evidence>
<feature type="transmembrane region" description="Helical" evidence="14">
    <location>
        <begin position="954"/>
        <end position="973"/>
    </location>
</feature>
<keyword evidence="5" id="KW-0109">Calcium transport</keyword>
<evidence type="ECO:0000256" key="9">
    <source>
        <dbReference type="ARBA" id="ARBA00022989"/>
    </source>
</evidence>
<evidence type="ECO:0000259" key="15">
    <source>
        <dbReference type="Pfam" id="PF00520"/>
    </source>
</evidence>
<evidence type="ECO:0000256" key="11">
    <source>
        <dbReference type="ARBA" id="ARBA00023136"/>
    </source>
</evidence>
<sequence>MPKAWYRGITRKDDGFDEDREVNILNMPRVAPNERPLGSTVSLGQTSMQSLKFDDKAINIEEQGAFVDYSLTNQEVRFMKKVKRRECKSFIEKTNQDPSLDEPVCQCDYPKSRHSEEAINAGQAGGKWMPGLHTKSLPTNAFGEIEFVGYGDKVGKYVRVDVDTPMDTMLSLLTEAWGMEKPNLLISVTGGAKNFTMKARLREVFRRGLMKAALSTGAWIVTGGTNTGVMKHVGEAVRDFGLTSEGRVMTIGIAPWGCVQNKEHLITNDNQGKWPALYRIEKDVKKRQSFLDPNHTHFILVDNGTQMQFTVEIPFRAKLEEAIAAQKTDTGTDAVAVPVCLLVLEGGPGTLQTVHSSLMSATPTVVIKGSGKTADILAYAYQNAREEEVIGLDQQGNEVKGTNTILDPHVLAEITEMVQTTFGEASLATRVQWVRECCRNLDLLSVFELDSKNSARDVDLAILKALLKANKHQVMDQLKLALAWNRIDVAKSEIFTDERRWPTGMLDEVMMSAIQLNRVDFVELFLDNGVSLKDFLSIKRLIMLYNEIPRNSLLYTLLTRVKGKMDGGEERQLISIADVGHLIQELLGDFYQPHYLTDQRLRDIDTDALFGLTSKKTGIKRGITMAQLVTSSAATGSYIDPSQGSDNIDFSRPAQELFIWAVLMNHRRLSKVFWREGKEATAAALFASSICKSMRRYTFDAELGRQLEATSEDYAQLAVGVINTCYGMDERRTHELLIRDMPHWGCSTCVLLAAQSDNKPFISQTACQSLLNSIWMGKIAHDNSLLWIISSILLFPLVQFGIRFKEDDQPKQVEIQGTSLSEENGNTTSKEKPRLARRDTNIKPALSREPTTFQLDVQASESTPPKKGYSILDKHFMFYRSPVVRFSVNVIAYIVFLLLYAYILVVQLTREFHVVEGILIGWVFAIFVEEIRQLTSQYAHTVQSKIISYIHDRWNVLDVVTILLFILGMVFRFIENDDFMDAARVILSINFITFFFRVLHIFSVSKQLGPKVVMITRMVQDLLWFVVILLVFIVSYAIASEAVLYPNSELNWKLLFFLPRKAYWHVYGELLLEDIEGESSCTNDPALYNNYTELRCPSTVGRYFVPILMGCYILLTNVLLLNLLIAMFSYTFQSIQENTDMHWCFLRFNLVYEYTQRPALPPPFIIFSHVYIFWRYACCRRGQRIHPFDEFRKEFSSKLEEKQLIQWENVIADNYLSVTEKSEANSVSGRVKSSLERLETILAKVDELQESHGAVGQGPQGLPADGFSVQIPPMLQKRLDSVEKQLVLTTQALDWIMKSLQENNMATKTAKPLMPDLEKEKKEEEEKKKKKKEEKEKKLVQDLMEKKINSHYKSRLSPYLGSNVTRFSVPDEKVLWEIEFPDYDPPTYTSVEVLKQPAYADEDLLAMSPEVRKERYPFNQYDKKCRISRVSLYKPYDVVDGLPVNPIGRTGLRGRGALGRWGPNHAGDPIVTRWKMLDDGTCAMKDGKPVLQFVAVQRKDNSLWSIPGGICSPGEEPWNILKADFSEDVHGTLLDNPEAKREIMAQLDQLAALGHEVYNGYADDPRNTDNAWLETRVVNYHDAEGKILHHFNLRAGDEVELVTWQTIGSHSNLHGAHSFFLKLVADRHQAAF</sequence>
<feature type="region of interest" description="Disordered" evidence="13">
    <location>
        <begin position="1306"/>
        <end position="1337"/>
    </location>
</feature>
<dbReference type="Gene3D" id="3.90.79.10">
    <property type="entry name" value="Nucleoside Triphosphate Pyrophosphohydrolase"/>
    <property type="match status" value="1"/>
</dbReference>
<comment type="subcellular location">
    <subcellularLocation>
        <location evidence="1">Cell membrane</location>
        <topology evidence="1">Multi-pass membrane protein</topology>
    </subcellularLocation>
</comment>
<dbReference type="Proteomes" id="UP000694888">
    <property type="component" value="Unplaced"/>
</dbReference>
<feature type="transmembrane region" description="Helical" evidence="14">
    <location>
        <begin position="1103"/>
        <end position="1125"/>
    </location>
</feature>
<gene>
    <name evidence="19" type="primary">LOC101858128</name>
</gene>
<evidence type="ECO:0000256" key="8">
    <source>
        <dbReference type="ARBA" id="ARBA00022837"/>
    </source>
</evidence>
<proteinExistence type="inferred from homology"/>
<evidence type="ECO:0000256" key="3">
    <source>
        <dbReference type="ARBA" id="ARBA00022448"/>
    </source>
</evidence>
<evidence type="ECO:0000313" key="19">
    <source>
        <dbReference type="RefSeq" id="XP_035828048.1"/>
    </source>
</evidence>
<feature type="domain" description="TRPM-like" evidence="17">
    <location>
        <begin position="493"/>
        <end position="764"/>
    </location>
</feature>
<keyword evidence="12" id="KW-0407">Ion channel</keyword>
<dbReference type="Pfam" id="PF00520">
    <property type="entry name" value="Ion_trans"/>
    <property type="match status" value="1"/>
</dbReference>
<keyword evidence="3" id="KW-0813">Transport</keyword>
<feature type="transmembrane region" description="Helical" evidence="14">
    <location>
        <begin position="912"/>
        <end position="928"/>
    </location>
</feature>
<feature type="transmembrane region" description="Helical" evidence="14">
    <location>
        <begin position="1022"/>
        <end position="1045"/>
    </location>
</feature>
<dbReference type="Pfam" id="PF25969">
    <property type="entry name" value="NUDT9_N"/>
    <property type="match status" value="1"/>
</dbReference>
<evidence type="ECO:0000256" key="4">
    <source>
        <dbReference type="ARBA" id="ARBA00022475"/>
    </source>
</evidence>
<feature type="transmembrane region" description="Helical" evidence="14">
    <location>
        <begin position="985"/>
        <end position="1002"/>
    </location>
</feature>
<evidence type="ECO:0000256" key="1">
    <source>
        <dbReference type="ARBA" id="ARBA00004651"/>
    </source>
</evidence>
<dbReference type="InterPro" id="IPR015797">
    <property type="entry name" value="NUDIX_hydrolase-like_dom_sf"/>
</dbReference>
<dbReference type="Pfam" id="PF25508">
    <property type="entry name" value="TRPM2"/>
    <property type="match status" value="1"/>
</dbReference>